<comment type="similarity">
    <text evidence="7">Belongs to the SctE/SipB/YopB family.</text>
</comment>
<gene>
    <name evidence="12" type="primary">sctE</name>
    <name evidence="12" type="ORF">ACGTRS_31765</name>
</gene>
<proteinExistence type="inferred from homology"/>
<reference evidence="12 13" key="1">
    <citation type="submission" date="2024-10" db="EMBL/GenBank/DDBJ databases">
        <title>Burkholderia semiarida in Mexico.</title>
        <authorList>
            <person name="Estrada P."/>
        </authorList>
    </citation>
    <scope>NUCLEOTIDE SEQUENCE [LARGE SCALE GENOMIC DNA]</scope>
    <source>
        <strain evidence="12 13">CLM7-1</strain>
    </source>
</reference>
<evidence type="ECO:0000256" key="4">
    <source>
        <dbReference type="ARBA" id="ARBA00023026"/>
    </source>
</evidence>
<keyword evidence="3" id="KW-1043">Host membrane</keyword>
<dbReference type="Proteomes" id="UP001609186">
    <property type="component" value="Unassembled WGS sequence"/>
</dbReference>
<keyword evidence="10" id="KW-0472">Membrane</keyword>
<dbReference type="RefSeq" id="WP_395131641.1">
    <property type="nucleotide sequence ID" value="NZ_JBIMPM010000070.1"/>
</dbReference>
<dbReference type="InterPro" id="IPR003895">
    <property type="entry name" value="T3SS_SctE/BipB"/>
</dbReference>
<feature type="region of interest" description="Disordered" evidence="9">
    <location>
        <begin position="176"/>
        <end position="201"/>
    </location>
</feature>
<name>A0ABW7LD72_9BURK</name>
<evidence type="ECO:0000256" key="6">
    <source>
        <dbReference type="ARBA" id="ARBA00025490"/>
    </source>
</evidence>
<evidence type="ECO:0000256" key="9">
    <source>
        <dbReference type="SAM" id="MobiDB-lite"/>
    </source>
</evidence>
<sequence length="568" mass="60113">MAEISEFNRVGGGGAHFLHDAARNEVARLVTKGPDAMQVLQDAIEVGEQFGGRARDTPRSGSDALRNPKFDLTTSLGIVKNMLSRMEKASLEQLAHTAGERSAERVEQERARQARVADYAAGVEAMGADIERFGASMHRLAQIDASGKALDEEIARLSASLLPKDQSRMLEAARERESVGAQRASAVEEARTDGGRAAASADVAGDRFRNVRSGAPLEVTQREESRFAKLLMLFAQFGELVAERGEKRFEIESARVQALQDDRAQKIQDELKRVEQENEKAAELNKTAGCIGKIVGAVVTAIATVGAAFTGGASLAVAGIGLALMATDAIVKAATGTSFMAEVLNPLMNVLQPVLDFLSGAVADLLREFGVSEHVAQMIAMVAVSVAVAAAVVALSASGAAGAVSNAVGRLGSLLAKGIERTVGKMIPEALKHAVFSGARRLASGTSRMVEAAMERLGMSTDAISRQAYGHRMTLLSVGTAAVGSSAEGGLNIAAEVHNVEMTKARVLEKQAVHEYEMLTKLMQMLADMIGKTMESGLRIRNTVSQVVSKHEDANLSVTRKIAVSLIV</sequence>
<evidence type="ECO:0000256" key="3">
    <source>
        <dbReference type="ARBA" id="ARBA00022870"/>
    </source>
</evidence>
<feature type="transmembrane region" description="Helical" evidence="10">
    <location>
        <begin position="378"/>
        <end position="404"/>
    </location>
</feature>
<dbReference type="InterPro" id="IPR006972">
    <property type="entry name" value="BipB-like_C"/>
</dbReference>
<dbReference type="EMBL" id="JBIMPM010000070">
    <property type="protein sequence ID" value="MFH5255820.1"/>
    <property type="molecule type" value="Genomic_DNA"/>
</dbReference>
<dbReference type="Pfam" id="PF04888">
    <property type="entry name" value="SseC"/>
    <property type="match status" value="1"/>
</dbReference>
<evidence type="ECO:0000256" key="2">
    <source>
        <dbReference type="ARBA" id="ARBA00018823"/>
    </source>
</evidence>
<keyword evidence="5 8" id="KW-0175">Coiled coil</keyword>
<dbReference type="PRINTS" id="PR01375">
    <property type="entry name" value="BACINVASINB"/>
</dbReference>
<evidence type="ECO:0000256" key="10">
    <source>
        <dbReference type="SAM" id="Phobius"/>
    </source>
</evidence>
<accession>A0ABW7LD72</accession>
<keyword evidence="4" id="KW-0843">Virulence</keyword>
<evidence type="ECO:0000313" key="13">
    <source>
        <dbReference type="Proteomes" id="UP001609186"/>
    </source>
</evidence>
<comment type="function">
    <text evidence="6">Plays a role in the bacterium-induced formation of multinucleated giant cell (MNGC), which is formed after host cell fusion, as well as in the intercellular spreading of bacteria and in the induction of apoptosis in macrophages. May act in concert with other effector proteins to induce fusion of host cell membranes.</text>
</comment>
<feature type="transmembrane region" description="Helical" evidence="10">
    <location>
        <begin position="294"/>
        <end position="327"/>
    </location>
</feature>
<evidence type="ECO:0000259" key="11">
    <source>
        <dbReference type="Pfam" id="PF04888"/>
    </source>
</evidence>
<keyword evidence="13" id="KW-1185">Reference proteome</keyword>
<evidence type="ECO:0000256" key="7">
    <source>
        <dbReference type="ARBA" id="ARBA00035640"/>
    </source>
</evidence>
<comment type="subcellular location">
    <subcellularLocation>
        <location evidence="1">Host membrane</location>
    </subcellularLocation>
</comment>
<keyword evidence="10" id="KW-1133">Transmembrane helix</keyword>
<evidence type="ECO:0000256" key="8">
    <source>
        <dbReference type="SAM" id="Coils"/>
    </source>
</evidence>
<organism evidence="12 13">
    <name type="scientific">Burkholderia semiarida</name>
    <dbReference type="NCBI Taxonomy" id="2843303"/>
    <lineage>
        <taxon>Bacteria</taxon>
        <taxon>Pseudomonadati</taxon>
        <taxon>Pseudomonadota</taxon>
        <taxon>Betaproteobacteria</taxon>
        <taxon>Burkholderiales</taxon>
        <taxon>Burkholderiaceae</taxon>
        <taxon>Burkholderia</taxon>
        <taxon>Burkholderia cepacia complex</taxon>
    </lineage>
</organism>
<feature type="domain" description="Translocator protein BipB-like C-terminal" evidence="11">
    <location>
        <begin position="234"/>
        <end position="560"/>
    </location>
</feature>
<evidence type="ECO:0000313" key="12">
    <source>
        <dbReference type="EMBL" id="MFH5255820.1"/>
    </source>
</evidence>
<feature type="coiled-coil region" evidence="8">
    <location>
        <begin position="257"/>
        <end position="287"/>
    </location>
</feature>
<evidence type="ECO:0000256" key="5">
    <source>
        <dbReference type="ARBA" id="ARBA00023054"/>
    </source>
</evidence>
<comment type="caution">
    <text evidence="12">The sequence shown here is derived from an EMBL/GenBank/DDBJ whole genome shotgun (WGS) entry which is preliminary data.</text>
</comment>
<keyword evidence="10" id="KW-0812">Transmembrane</keyword>
<protein>
    <recommendedName>
        <fullName evidence="2">Translocator protein BipB</fullName>
    </recommendedName>
</protein>
<evidence type="ECO:0000256" key="1">
    <source>
        <dbReference type="ARBA" id="ARBA00004551"/>
    </source>
</evidence>